<protein>
    <submittedName>
        <fullName evidence="1">Uncharacterized protein</fullName>
    </submittedName>
</protein>
<comment type="caution">
    <text evidence="1">The sequence shown here is derived from an EMBL/GenBank/DDBJ whole genome shotgun (WGS) entry which is preliminary data.</text>
</comment>
<proteinExistence type="predicted"/>
<organism evidence="1 2">
    <name type="scientific">Liparis tanakae</name>
    <name type="common">Tanaka's snailfish</name>
    <dbReference type="NCBI Taxonomy" id="230148"/>
    <lineage>
        <taxon>Eukaryota</taxon>
        <taxon>Metazoa</taxon>
        <taxon>Chordata</taxon>
        <taxon>Craniata</taxon>
        <taxon>Vertebrata</taxon>
        <taxon>Euteleostomi</taxon>
        <taxon>Actinopterygii</taxon>
        <taxon>Neopterygii</taxon>
        <taxon>Teleostei</taxon>
        <taxon>Neoteleostei</taxon>
        <taxon>Acanthomorphata</taxon>
        <taxon>Eupercaria</taxon>
        <taxon>Perciformes</taxon>
        <taxon>Cottioidei</taxon>
        <taxon>Cottales</taxon>
        <taxon>Liparidae</taxon>
        <taxon>Liparis</taxon>
    </lineage>
</organism>
<reference evidence="1 2" key="1">
    <citation type="submission" date="2019-03" db="EMBL/GenBank/DDBJ databases">
        <title>First draft genome of Liparis tanakae, snailfish: a comprehensive survey of snailfish specific genes.</title>
        <authorList>
            <person name="Kim W."/>
            <person name="Song I."/>
            <person name="Jeong J.-H."/>
            <person name="Kim D."/>
            <person name="Kim S."/>
            <person name="Ryu S."/>
            <person name="Song J.Y."/>
            <person name="Lee S.K."/>
        </authorList>
    </citation>
    <scope>NUCLEOTIDE SEQUENCE [LARGE SCALE GENOMIC DNA]</scope>
    <source>
        <tissue evidence="1">Muscle</tissue>
    </source>
</reference>
<keyword evidence="2" id="KW-1185">Reference proteome</keyword>
<dbReference type="EMBL" id="SRLO01001060">
    <property type="protein sequence ID" value="TNN42095.1"/>
    <property type="molecule type" value="Genomic_DNA"/>
</dbReference>
<evidence type="ECO:0000313" key="2">
    <source>
        <dbReference type="Proteomes" id="UP000314294"/>
    </source>
</evidence>
<dbReference type="Proteomes" id="UP000314294">
    <property type="component" value="Unassembled WGS sequence"/>
</dbReference>
<evidence type="ECO:0000313" key="1">
    <source>
        <dbReference type="EMBL" id="TNN42095.1"/>
    </source>
</evidence>
<sequence length="65" mass="7099">MSVEEGLIRTKGTQNHCRDKRHNTKALKNSTEKMLAVKMEAAASKPESVDDIAAAAIDPMPTMET</sequence>
<dbReference type="AlphaFoldDB" id="A0A4Z2FME6"/>
<gene>
    <name evidence="1" type="ORF">EYF80_047740</name>
</gene>
<accession>A0A4Z2FME6</accession>
<name>A0A4Z2FME6_9TELE</name>